<feature type="region of interest" description="Disordered" evidence="1">
    <location>
        <begin position="151"/>
        <end position="173"/>
    </location>
</feature>
<evidence type="ECO:0000256" key="1">
    <source>
        <dbReference type="SAM" id="MobiDB-lite"/>
    </source>
</evidence>
<dbReference type="AlphaFoldDB" id="A0A2T3ZLS2"/>
<name>A0A2T3ZLS2_TRIA4</name>
<accession>A0A2T3ZLS2</accession>
<proteinExistence type="predicted"/>
<organism evidence="2 3">
    <name type="scientific">Trichoderma asperellum (strain ATCC 204424 / CBS 433.97 / NBRC 101777)</name>
    <dbReference type="NCBI Taxonomy" id="1042311"/>
    <lineage>
        <taxon>Eukaryota</taxon>
        <taxon>Fungi</taxon>
        <taxon>Dikarya</taxon>
        <taxon>Ascomycota</taxon>
        <taxon>Pezizomycotina</taxon>
        <taxon>Sordariomycetes</taxon>
        <taxon>Hypocreomycetidae</taxon>
        <taxon>Hypocreales</taxon>
        <taxon>Hypocreaceae</taxon>
        <taxon>Trichoderma</taxon>
    </lineage>
</organism>
<dbReference type="EMBL" id="KZ679257">
    <property type="protein sequence ID" value="PTB45755.1"/>
    <property type="molecule type" value="Genomic_DNA"/>
</dbReference>
<gene>
    <name evidence="2" type="ORF">M441DRAFT_324447</name>
</gene>
<feature type="region of interest" description="Disordered" evidence="1">
    <location>
        <begin position="106"/>
        <end position="126"/>
    </location>
</feature>
<evidence type="ECO:0000313" key="2">
    <source>
        <dbReference type="EMBL" id="PTB45755.1"/>
    </source>
</evidence>
<dbReference type="Proteomes" id="UP000240493">
    <property type="component" value="Unassembled WGS sequence"/>
</dbReference>
<feature type="region of interest" description="Disordered" evidence="1">
    <location>
        <begin position="203"/>
        <end position="237"/>
    </location>
</feature>
<reference evidence="2 3" key="1">
    <citation type="submission" date="2016-07" db="EMBL/GenBank/DDBJ databases">
        <title>Multiple horizontal gene transfer events from other fungi enriched the ability of initially mycotrophic Trichoderma (Ascomycota) to feed on dead plant biomass.</title>
        <authorList>
            <consortium name="DOE Joint Genome Institute"/>
            <person name="Aerts A."/>
            <person name="Atanasova L."/>
            <person name="Chenthamara K."/>
            <person name="Zhang J."/>
            <person name="Grujic M."/>
            <person name="Henrissat B."/>
            <person name="Kuo A."/>
            <person name="Salamov A."/>
            <person name="Lipzen A."/>
            <person name="Labutti K."/>
            <person name="Barry K."/>
            <person name="Miao Y."/>
            <person name="Rahimi M.J."/>
            <person name="Shen Q."/>
            <person name="Grigoriev I.V."/>
            <person name="Kubicek C.P."/>
            <person name="Druzhinina I.S."/>
        </authorList>
    </citation>
    <scope>NUCLEOTIDE SEQUENCE [LARGE SCALE GENOMIC DNA]</scope>
    <source>
        <strain evidence="2 3">CBS 433.97</strain>
    </source>
</reference>
<evidence type="ECO:0000313" key="3">
    <source>
        <dbReference type="Proteomes" id="UP000240493"/>
    </source>
</evidence>
<protein>
    <submittedName>
        <fullName evidence="2">Uncharacterized protein</fullName>
    </submittedName>
</protein>
<sequence length="237" mass="26086">MMLDSQDKVRVEDAVLVVVGALAKVVQNRGFCRREMHVSESSSSGLRYVFGGDLELASSIVPRLGTHKYCAPPKTNSRGCFQGPSIYLGQAGWKFCALRRRSVSNSQTIQRRHGPETKIGGTPHQSRHPKCYSRLCGTTIMEHIHMRYILPDSSASHGPSTEPDRNELKWPGQVSYATPSGLDPGRAPSFWFNCHVSHPSQPAPHSFSFPGGGGCWKREGKDTEQLDEEGEAPAIRA</sequence>
<keyword evidence="3" id="KW-1185">Reference proteome</keyword>